<dbReference type="Gene3D" id="3.40.50.150">
    <property type="entry name" value="Vaccinia Virus protein VP39"/>
    <property type="match status" value="1"/>
</dbReference>
<name>A0A6I3IY37_9ACTN</name>
<dbReference type="SUPFAM" id="SSF53335">
    <property type="entry name" value="S-adenosyl-L-methionine-dependent methyltransferases"/>
    <property type="match status" value="1"/>
</dbReference>
<dbReference type="GO" id="GO:0032259">
    <property type="term" value="P:methylation"/>
    <property type="evidence" value="ECO:0007669"/>
    <property type="project" value="UniProtKB-KW"/>
</dbReference>
<keyword evidence="4 6" id="KW-0949">S-adenosyl-L-methionine</keyword>
<gene>
    <name evidence="8" type="primary">dcm</name>
    <name evidence="8" type="ORF">GGQ22_02675</name>
</gene>
<dbReference type="PANTHER" id="PTHR46098">
    <property type="entry name" value="TRNA (CYTOSINE(38)-C(5))-METHYLTRANSFERASE"/>
    <property type="match status" value="1"/>
</dbReference>
<protein>
    <recommendedName>
        <fullName evidence="1">DNA (cytosine-5-)-methyltransferase</fullName>
        <ecNumber evidence="1">2.1.1.37</ecNumber>
    </recommendedName>
</protein>
<proteinExistence type="inferred from homology"/>
<dbReference type="InterPro" id="IPR001525">
    <property type="entry name" value="C5_MeTfrase"/>
</dbReference>
<dbReference type="GO" id="GO:0009307">
    <property type="term" value="P:DNA restriction-modification system"/>
    <property type="evidence" value="ECO:0007669"/>
    <property type="project" value="UniProtKB-KW"/>
</dbReference>
<reference evidence="8 9" key="1">
    <citation type="submission" date="2019-10" db="EMBL/GenBank/DDBJ databases">
        <title>Nocardioides novel species isolated from the excrement of Marmot.</title>
        <authorList>
            <person name="Zhang G."/>
        </authorList>
    </citation>
    <scope>NUCLEOTIDE SEQUENCE [LARGE SCALE GENOMIC DNA]</scope>
    <source>
        <strain evidence="9">zg-579</strain>
    </source>
</reference>
<comment type="similarity">
    <text evidence="6 7">Belongs to the class I-like SAM-binding methyltransferase superfamily. C5-methyltransferase family.</text>
</comment>
<accession>A0A6I3IY37</accession>
<dbReference type="EMBL" id="WLCI01000003">
    <property type="protein sequence ID" value="MTB93977.1"/>
    <property type="molecule type" value="Genomic_DNA"/>
</dbReference>
<dbReference type="AlphaFoldDB" id="A0A6I3IY37"/>
<dbReference type="NCBIfam" id="TIGR00675">
    <property type="entry name" value="dcm"/>
    <property type="match status" value="1"/>
</dbReference>
<evidence type="ECO:0000256" key="2">
    <source>
        <dbReference type="ARBA" id="ARBA00022603"/>
    </source>
</evidence>
<dbReference type="EC" id="2.1.1.37" evidence="1"/>
<evidence type="ECO:0000313" key="9">
    <source>
        <dbReference type="Proteomes" id="UP000433406"/>
    </source>
</evidence>
<evidence type="ECO:0000256" key="6">
    <source>
        <dbReference type="PROSITE-ProRule" id="PRU01016"/>
    </source>
</evidence>
<dbReference type="Pfam" id="PF00145">
    <property type="entry name" value="DNA_methylase"/>
    <property type="match status" value="1"/>
</dbReference>
<evidence type="ECO:0000313" key="8">
    <source>
        <dbReference type="EMBL" id="MTB93977.1"/>
    </source>
</evidence>
<evidence type="ECO:0000256" key="4">
    <source>
        <dbReference type="ARBA" id="ARBA00022691"/>
    </source>
</evidence>
<dbReference type="PROSITE" id="PS51679">
    <property type="entry name" value="SAM_MT_C5"/>
    <property type="match status" value="1"/>
</dbReference>
<dbReference type="Proteomes" id="UP000433406">
    <property type="component" value="Unassembled WGS sequence"/>
</dbReference>
<evidence type="ECO:0000256" key="7">
    <source>
        <dbReference type="RuleBase" id="RU000416"/>
    </source>
</evidence>
<keyword evidence="9" id="KW-1185">Reference proteome</keyword>
<dbReference type="InterPro" id="IPR029063">
    <property type="entry name" value="SAM-dependent_MTases_sf"/>
</dbReference>
<keyword evidence="5" id="KW-0680">Restriction system</keyword>
<dbReference type="Gene3D" id="3.90.120.10">
    <property type="entry name" value="DNA Methylase, subunit A, domain 2"/>
    <property type="match status" value="1"/>
</dbReference>
<evidence type="ECO:0000256" key="5">
    <source>
        <dbReference type="ARBA" id="ARBA00022747"/>
    </source>
</evidence>
<evidence type="ECO:0000256" key="1">
    <source>
        <dbReference type="ARBA" id="ARBA00011975"/>
    </source>
</evidence>
<dbReference type="GO" id="GO:0003886">
    <property type="term" value="F:DNA (cytosine-5-)-methyltransferase activity"/>
    <property type="evidence" value="ECO:0007669"/>
    <property type="project" value="UniProtKB-EC"/>
</dbReference>
<dbReference type="InterPro" id="IPR050750">
    <property type="entry name" value="C5-MTase"/>
</dbReference>
<dbReference type="PRINTS" id="PR00105">
    <property type="entry name" value="C5METTRFRASE"/>
</dbReference>
<sequence>MASPKLLTVFDFVDLFAGVGGFHAALSRVGGRAVQASEIDKRPASVYASNWGLRPDGDVRELAADPSRLVRDHAVLTGGFPCQPFSKSGRQLGIEEDRGTLFHDILTILEAKTPPVVMLENVRNIAGPRQREAWAGVVAGLRNAGYRVPSAPCVFSPHLLSPADGGAAQVRERVYILGVHVGRERALMETNVAPVVENVPQNNWDPRDWRVSEHVLLPDPPGEQRQRYVVDGPEIDFIDTWNELLARLGPEVKLPGFPLWEPVWRARRPVLRGLPPWKQAFVRSNHDFYLANRGEIDAWRRAPRKIPISQFPLSRRKLEWQAQDGERDLWQHLLHMRPSGIRVKQATWTPALVAMNQIPIYGPARRRLTPLETARLQGFDPATFNFGGQADSLSYKQMGNAVNVGAAAYVFRRFVEANVRDIEAYGPRGEEIVAAVMGQSPLAVEGAA</sequence>
<keyword evidence="3 6" id="KW-0808">Transferase</keyword>
<evidence type="ECO:0000256" key="3">
    <source>
        <dbReference type="ARBA" id="ARBA00022679"/>
    </source>
</evidence>
<organism evidence="8 9">
    <name type="scientific">Nocardioides marmotae</name>
    <dbReference type="NCBI Taxonomy" id="2663857"/>
    <lineage>
        <taxon>Bacteria</taxon>
        <taxon>Bacillati</taxon>
        <taxon>Actinomycetota</taxon>
        <taxon>Actinomycetes</taxon>
        <taxon>Propionibacteriales</taxon>
        <taxon>Nocardioidaceae</taxon>
        <taxon>Nocardioides</taxon>
    </lineage>
</organism>
<keyword evidence="2 6" id="KW-0489">Methyltransferase</keyword>
<feature type="active site" evidence="6">
    <location>
        <position position="82"/>
    </location>
</feature>
<dbReference type="PANTHER" id="PTHR46098:SF1">
    <property type="entry name" value="TRNA (CYTOSINE(38)-C(5))-METHYLTRANSFERASE"/>
    <property type="match status" value="1"/>
</dbReference>
<comment type="caution">
    <text evidence="8">The sequence shown here is derived from an EMBL/GenBank/DDBJ whole genome shotgun (WGS) entry which is preliminary data.</text>
</comment>